<name>A0A841PUF0_9BACI</name>
<dbReference type="InterPro" id="IPR034122">
    <property type="entry name" value="Retropepsin-like_bacterial"/>
</dbReference>
<dbReference type="Proteomes" id="UP000581688">
    <property type="component" value="Unassembled WGS sequence"/>
</dbReference>
<sequence>MKSFDLMIKLDDVEKDAAEILVDGVIDGTTYRFLFDTGASTTRVRNDDTIAKFESLGSKDTYGVFSKMKNELIEVSSLSLGPIVKENFQMARYEQDSTAHNIIGMDFLHDHIYHFDFIHNKVFVDGVVDQPTTYFTLQVGDKVKPYVEAYIGDRKMNAIWDTGAGITVVDSNLIQQYSSYFEELAAVEGIDSTGAATETPLYMMQSMVIGNEVFPPLKVIAIDLSPLNAKLEKPMEIILGYNALNKANWLLDFPNKKWAILNMNK</sequence>
<evidence type="ECO:0000313" key="2">
    <source>
        <dbReference type="Proteomes" id="UP000581688"/>
    </source>
</evidence>
<protein>
    <recommendedName>
        <fullName evidence="3">Aspartyl protease</fullName>
    </recommendedName>
</protein>
<dbReference type="AlphaFoldDB" id="A0A841PUF0"/>
<reference evidence="1 2" key="1">
    <citation type="submission" date="2020-08" db="EMBL/GenBank/DDBJ databases">
        <title>Genomic Encyclopedia of Type Strains, Phase IV (KMG-IV): sequencing the most valuable type-strain genomes for metagenomic binning, comparative biology and taxonomic classification.</title>
        <authorList>
            <person name="Goeker M."/>
        </authorList>
    </citation>
    <scope>NUCLEOTIDE SEQUENCE [LARGE SCALE GENOMIC DNA]</scope>
    <source>
        <strain evidence="1 2">DSM 19612</strain>
    </source>
</reference>
<gene>
    <name evidence="1" type="ORF">HNQ94_001073</name>
</gene>
<dbReference type="GO" id="GO:0006508">
    <property type="term" value="P:proteolysis"/>
    <property type="evidence" value="ECO:0007669"/>
    <property type="project" value="InterPro"/>
</dbReference>
<dbReference type="EMBL" id="JACHGH010000003">
    <property type="protein sequence ID" value="MBB6452627.1"/>
    <property type="molecule type" value="Genomic_DNA"/>
</dbReference>
<evidence type="ECO:0000313" key="1">
    <source>
        <dbReference type="EMBL" id="MBB6452627.1"/>
    </source>
</evidence>
<keyword evidence="2" id="KW-1185">Reference proteome</keyword>
<proteinExistence type="predicted"/>
<dbReference type="PROSITE" id="PS00141">
    <property type="entry name" value="ASP_PROTEASE"/>
    <property type="match status" value="1"/>
</dbReference>
<evidence type="ECO:0008006" key="3">
    <source>
        <dbReference type="Google" id="ProtNLM"/>
    </source>
</evidence>
<dbReference type="InterPro" id="IPR021109">
    <property type="entry name" value="Peptidase_aspartic_dom_sf"/>
</dbReference>
<accession>A0A841PUF0</accession>
<organism evidence="1 2">
    <name type="scientific">Salirhabdus euzebyi</name>
    <dbReference type="NCBI Taxonomy" id="394506"/>
    <lineage>
        <taxon>Bacteria</taxon>
        <taxon>Bacillati</taxon>
        <taxon>Bacillota</taxon>
        <taxon>Bacilli</taxon>
        <taxon>Bacillales</taxon>
        <taxon>Bacillaceae</taxon>
        <taxon>Salirhabdus</taxon>
    </lineage>
</organism>
<dbReference type="InterPro" id="IPR001969">
    <property type="entry name" value="Aspartic_peptidase_AS"/>
</dbReference>
<dbReference type="Pfam" id="PF13650">
    <property type="entry name" value="Asp_protease_2"/>
    <property type="match status" value="2"/>
</dbReference>
<comment type="caution">
    <text evidence="1">The sequence shown here is derived from an EMBL/GenBank/DDBJ whole genome shotgun (WGS) entry which is preliminary data.</text>
</comment>
<dbReference type="SUPFAM" id="SSF50630">
    <property type="entry name" value="Acid proteases"/>
    <property type="match status" value="2"/>
</dbReference>
<dbReference type="RefSeq" id="WP_174495199.1">
    <property type="nucleotide sequence ID" value="NZ_CADDWK010000003.1"/>
</dbReference>
<dbReference type="CDD" id="cd05483">
    <property type="entry name" value="retropepsin_like_bacteria"/>
    <property type="match status" value="1"/>
</dbReference>
<dbReference type="Gene3D" id="2.40.70.10">
    <property type="entry name" value="Acid Proteases"/>
    <property type="match status" value="2"/>
</dbReference>
<dbReference type="GO" id="GO:0004190">
    <property type="term" value="F:aspartic-type endopeptidase activity"/>
    <property type="evidence" value="ECO:0007669"/>
    <property type="project" value="InterPro"/>
</dbReference>